<keyword evidence="3" id="KW-0695">RNA-directed DNA polymerase</keyword>
<keyword evidence="4" id="KW-1185">Reference proteome</keyword>
<dbReference type="RefSeq" id="WP_266944382.1">
    <property type="nucleotide sequence ID" value="NZ_JAPEMK010000002.1"/>
</dbReference>
<accession>A0ABU3V606</accession>
<dbReference type="EMBL" id="JARAKF010000003">
    <property type="protein sequence ID" value="MDU9001435.1"/>
    <property type="molecule type" value="Genomic_DNA"/>
</dbReference>
<dbReference type="InterPro" id="IPR013597">
    <property type="entry name" value="Mat_intron_G2"/>
</dbReference>
<dbReference type="PANTHER" id="PTHR34047">
    <property type="entry name" value="NUCLEAR INTRON MATURASE 1, MITOCHONDRIAL-RELATED"/>
    <property type="match status" value="1"/>
</dbReference>
<dbReference type="Pfam" id="PF00078">
    <property type="entry name" value="RVT_1"/>
    <property type="match status" value="1"/>
</dbReference>
<dbReference type="Pfam" id="PF13655">
    <property type="entry name" value="RVT_N"/>
    <property type="match status" value="1"/>
</dbReference>
<dbReference type="PANTHER" id="PTHR34047:SF10">
    <property type="entry name" value="GROUP II INTRON-ASSOCIATED OPEN READING FRAME"/>
    <property type="match status" value="1"/>
</dbReference>
<dbReference type="EC" id="2.7.7.49" evidence="3"/>
<evidence type="ECO:0000256" key="1">
    <source>
        <dbReference type="SAM" id="MobiDB-lite"/>
    </source>
</evidence>
<dbReference type="CDD" id="cd01651">
    <property type="entry name" value="RT_G2_intron"/>
    <property type="match status" value="1"/>
</dbReference>
<keyword evidence="3" id="KW-0548">Nucleotidyltransferase</keyword>
<dbReference type="InterPro" id="IPR043502">
    <property type="entry name" value="DNA/RNA_pol_sf"/>
</dbReference>
<keyword evidence="3" id="KW-0614">Plasmid</keyword>
<name>A0ABU3V606_9ACTN</name>
<sequence>MTVIPAADPAATSTASVNGPEDTPLDWGAIDWRAQEESVRRLRQRIFAASQAADLKKVRNLQKLMLRSRSNTLVSVRRVTEINAGRKTAGIDGQVVLTASGKAELAHRVQHRNSPDRARPVKRVYIPKPGGRRRPLGIPVILDRVEQARVSQALEPEWEARFEPKSYGFRPGRSCQDAIAAIYWTAKGSKARRRWVLDADLAAAFDRIDHGHLLQQLGTFPAREQIGQWLRAGVVEEGRFTPKGTPQGGVISPVLLNIALHGMETAAGVQYRQTGRRAGDTMPGSPLLVRYADDLVALCHSREQAEQVKARLAEWLRPRGLVFNEDKTRIVHLEEGCDFLGFTIRRYHGKLLIKPSREAVRRIRNRLRAEVRSLRGANAAAVLQRLNPIIRGWSAYYRSVVASEVFTALDDYMWKLTYKWATRAHPNKPRHWVTARYYGTFNKSRQDQWVFGDRDSGAYLLKFAWTKIVRHQMVHGSASPDDPALATYWAERRRTSPPPPINRATLRLLQAQNGQCLICRGPLLHADAPPSSPTEWEQWLRGTRQAITTRKITYRGIGTSDGVQLRLIHSSCTARL</sequence>
<dbReference type="SUPFAM" id="SSF56672">
    <property type="entry name" value="DNA/RNA polymerases"/>
    <property type="match status" value="1"/>
</dbReference>
<dbReference type="InterPro" id="IPR000477">
    <property type="entry name" value="RT_dom"/>
</dbReference>
<dbReference type="Pfam" id="PF08388">
    <property type="entry name" value="GIIM"/>
    <property type="match status" value="1"/>
</dbReference>
<feature type="compositionally biased region" description="Low complexity" evidence="1">
    <location>
        <begin position="1"/>
        <end position="16"/>
    </location>
</feature>
<evidence type="ECO:0000259" key="2">
    <source>
        <dbReference type="PROSITE" id="PS50878"/>
    </source>
</evidence>
<keyword evidence="3" id="KW-0808">Transferase</keyword>
<organism evidence="3 4">
    <name type="scientific">Streptomyces mirabilis</name>
    <dbReference type="NCBI Taxonomy" id="68239"/>
    <lineage>
        <taxon>Bacteria</taxon>
        <taxon>Bacillati</taxon>
        <taxon>Actinomycetota</taxon>
        <taxon>Actinomycetes</taxon>
        <taxon>Kitasatosporales</taxon>
        <taxon>Streptomycetaceae</taxon>
        <taxon>Streptomyces</taxon>
    </lineage>
</organism>
<dbReference type="InterPro" id="IPR030931">
    <property type="entry name" value="Group_II_RT_mat"/>
</dbReference>
<dbReference type="InterPro" id="IPR025960">
    <property type="entry name" value="RVT_N"/>
</dbReference>
<dbReference type="PROSITE" id="PS50878">
    <property type="entry name" value="RT_POL"/>
    <property type="match status" value="1"/>
</dbReference>
<evidence type="ECO:0000313" key="3">
    <source>
        <dbReference type="EMBL" id="MDU9001435.1"/>
    </source>
</evidence>
<comment type="caution">
    <text evidence="3">The sequence shown here is derived from an EMBL/GenBank/DDBJ whole genome shotgun (WGS) entry which is preliminary data.</text>
</comment>
<dbReference type="Proteomes" id="UP001257627">
    <property type="component" value="Unassembled WGS sequence"/>
</dbReference>
<gene>
    <name evidence="3" type="primary">ltrA</name>
    <name evidence="3" type="ORF">PU648_56240</name>
</gene>
<feature type="region of interest" description="Disordered" evidence="1">
    <location>
        <begin position="1"/>
        <end position="24"/>
    </location>
</feature>
<protein>
    <submittedName>
        <fullName evidence="3">Group II intron reverse transcriptase/maturase</fullName>
        <ecNumber evidence="3">2.7.7.49</ecNumber>
    </submittedName>
</protein>
<reference evidence="3 4" key="1">
    <citation type="submission" date="2023-02" db="EMBL/GenBank/DDBJ databases">
        <authorList>
            <person name="Maleckis M."/>
        </authorList>
    </citation>
    <scope>NUCLEOTIDE SEQUENCE [LARGE SCALE GENOMIC DNA]</scope>
    <source>
        <strain evidence="3 4">P8-A2</strain>
        <plasmid evidence="3">unnamed1</plasmid>
    </source>
</reference>
<dbReference type="GO" id="GO:0003964">
    <property type="term" value="F:RNA-directed DNA polymerase activity"/>
    <property type="evidence" value="ECO:0007669"/>
    <property type="project" value="UniProtKB-KW"/>
</dbReference>
<dbReference type="NCBIfam" id="TIGR04416">
    <property type="entry name" value="group_II_RT_mat"/>
    <property type="match status" value="1"/>
</dbReference>
<proteinExistence type="predicted"/>
<dbReference type="InterPro" id="IPR051083">
    <property type="entry name" value="GrpII_Intron_Splice-Mob/Def"/>
</dbReference>
<feature type="domain" description="Reverse transcriptase" evidence="2">
    <location>
        <begin position="107"/>
        <end position="344"/>
    </location>
</feature>
<evidence type="ECO:0000313" key="4">
    <source>
        <dbReference type="Proteomes" id="UP001257627"/>
    </source>
</evidence>
<geneLocation type="plasmid" evidence="3">
    <name>unnamed1</name>
</geneLocation>